<feature type="signal peptide" evidence="2">
    <location>
        <begin position="1"/>
        <end position="20"/>
    </location>
</feature>
<organism evidence="3">
    <name type="scientific">Coccolithus braarudii</name>
    <dbReference type="NCBI Taxonomy" id="221442"/>
    <lineage>
        <taxon>Eukaryota</taxon>
        <taxon>Haptista</taxon>
        <taxon>Haptophyta</taxon>
        <taxon>Prymnesiophyceae</taxon>
        <taxon>Coccolithales</taxon>
        <taxon>Coccolithaceae</taxon>
        <taxon>Coccolithus</taxon>
    </lineage>
</organism>
<feature type="chain" id="PRO_5030734353" description="Pectate lyase" evidence="2">
    <location>
        <begin position="21"/>
        <end position="231"/>
    </location>
</feature>
<feature type="compositionally biased region" description="Acidic residues" evidence="1">
    <location>
        <begin position="53"/>
        <end position="67"/>
    </location>
</feature>
<feature type="region of interest" description="Disordered" evidence="1">
    <location>
        <begin position="43"/>
        <end position="79"/>
    </location>
</feature>
<dbReference type="AlphaFoldDB" id="A0A7S0Q901"/>
<gene>
    <name evidence="3" type="ORF">CPEL01642_LOCUS20507</name>
</gene>
<dbReference type="EMBL" id="HBEY01042924">
    <property type="protein sequence ID" value="CAD8617126.1"/>
    <property type="molecule type" value="Transcribed_RNA"/>
</dbReference>
<proteinExistence type="predicted"/>
<protein>
    <recommendedName>
        <fullName evidence="4">Pectate lyase</fullName>
    </recommendedName>
</protein>
<feature type="compositionally biased region" description="Basic and acidic residues" evidence="1">
    <location>
        <begin position="43"/>
        <end position="52"/>
    </location>
</feature>
<keyword evidence="2" id="KW-0732">Signal</keyword>
<reference evidence="3" key="1">
    <citation type="submission" date="2021-01" db="EMBL/GenBank/DDBJ databases">
        <authorList>
            <person name="Corre E."/>
            <person name="Pelletier E."/>
            <person name="Niang G."/>
            <person name="Scheremetjew M."/>
            <person name="Finn R."/>
            <person name="Kale V."/>
            <person name="Holt S."/>
            <person name="Cochrane G."/>
            <person name="Meng A."/>
            <person name="Brown T."/>
            <person name="Cohen L."/>
        </authorList>
    </citation>
    <scope>NUCLEOTIDE SEQUENCE</scope>
    <source>
        <strain evidence="3">PLY182g</strain>
    </source>
</reference>
<accession>A0A7S0Q901</accession>
<name>A0A7S0Q901_9EUKA</name>
<evidence type="ECO:0000256" key="1">
    <source>
        <dbReference type="SAM" id="MobiDB-lite"/>
    </source>
</evidence>
<evidence type="ECO:0008006" key="4">
    <source>
        <dbReference type="Google" id="ProtNLM"/>
    </source>
</evidence>
<sequence length="231" mass="24149">MLGFLSLLVVHAAHVDVASLFDTDFGPSVEGALDDRLAAGRHDADSRGRRLGDDDDWGDDGDGDDDAPPPAPPASPGATTECTADCYSSYICIVNMLQAAGSTLYIGEYAQPTAYPVVIDNIIDYSGLVSNSIVASPADSAVEQAKMPMWYAHSFLSTPSGTVNIQGPVTCDPPAGITVVGNFLSEGTNTLLGKSSPIRIGTLILESNTTTFGLENAIISNVWDVSLPRSP</sequence>
<evidence type="ECO:0000256" key="2">
    <source>
        <dbReference type="SAM" id="SignalP"/>
    </source>
</evidence>
<evidence type="ECO:0000313" key="3">
    <source>
        <dbReference type="EMBL" id="CAD8617126.1"/>
    </source>
</evidence>